<comment type="caution">
    <text evidence="1">The sequence shown here is derived from an EMBL/GenBank/DDBJ whole genome shotgun (WGS) entry which is preliminary data.</text>
</comment>
<evidence type="ECO:0000313" key="2">
    <source>
        <dbReference type="Proteomes" id="UP000295075"/>
    </source>
</evidence>
<dbReference type="RefSeq" id="WP_132403486.1">
    <property type="nucleotide sequence ID" value="NZ_SMKA01000016.1"/>
</dbReference>
<dbReference type="EMBL" id="SMKA01000016">
    <property type="protein sequence ID" value="TDC33162.1"/>
    <property type="molecule type" value="Genomic_DNA"/>
</dbReference>
<proteinExistence type="predicted"/>
<name>A0A4R4QDJ2_9ACTN</name>
<dbReference type="AlphaFoldDB" id="A0A4R4QDJ2"/>
<sequence length="86" mass="8855">MSEIQLLKAQLHQVSNDARTAAGGLAGFKTKFTQSSAHVQALIAGTATGTDRDISALLDAAGKALDHAVQALEVASSGCRTYADQI</sequence>
<dbReference type="Proteomes" id="UP000295075">
    <property type="component" value="Unassembled WGS sequence"/>
</dbReference>
<reference evidence="1 2" key="1">
    <citation type="submission" date="2019-03" db="EMBL/GenBank/DDBJ databases">
        <title>Draft genome sequences of novel Actinobacteria.</title>
        <authorList>
            <person name="Sahin N."/>
            <person name="Ay H."/>
            <person name="Saygin H."/>
        </authorList>
    </citation>
    <scope>NUCLEOTIDE SEQUENCE [LARGE SCALE GENOMIC DNA]</scope>
    <source>
        <strain evidence="1 2">JCM 30547</strain>
    </source>
</reference>
<gene>
    <name evidence="1" type="ORF">E1261_06640</name>
</gene>
<accession>A0A4R4QDJ2</accession>
<protein>
    <submittedName>
        <fullName evidence="1">Uncharacterized protein</fullName>
    </submittedName>
</protein>
<dbReference type="OrthoDB" id="3829359at2"/>
<organism evidence="1 2">
    <name type="scientific">Kribbella albertanoniae</name>
    <dbReference type="NCBI Taxonomy" id="1266829"/>
    <lineage>
        <taxon>Bacteria</taxon>
        <taxon>Bacillati</taxon>
        <taxon>Actinomycetota</taxon>
        <taxon>Actinomycetes</taxon>
        <taxon>Propionibacteriales</taxon>
        <taxon>Kribbellaceae</taxon>
        <taxon>Kribbella</taxon>
    </lineage>
</organism>
<keyword evidence="2" id="KW-1185">Reference proteome</keyword>
<evidence type="ECO:0000313" key="1">
    <source>
        <dbReference type="EMBL" id="TDC33162.1"/>
    </source>
</evidence>